<name>A0ABR2JWX5_9EUKA</name>
<gene>
    <name evidence="2" type="ORF">M9Y10_044977</name>
</gene>
<feature type="transmembrane region" description="Helical" evidence="1">
    <location>
        <begin position="6"/>
        <end position="23"/>
    </location>
</feature>
<organism evidence="2 3">
    <name type="scientific">Tritrichomonas musculus</name>
    <dbReference type="NCBI Taxonomy" id="1915356"/>
    <lineage>
        <taxon>Eukaryota</taxon>
        <taxon>Metamonada</taxon>
        <taxon>Parabasalia</taxon>
        <taxon>Tritrichomonadida</taxon>
        <taxon>Tritrichomonadidae</taxon>
        <taxon>Tritrichomonas</taxon>
    </lineage>
</organism>
<evidence type="ECO:0000313" key="2">
    <source>
        <dbReference type="EMBL" id="KAK8882335.1"/>
    </source>
</evidence>
<dbReference type="EMBL" id="JAPFFF010000009">
    <property type="protein sequence ID" value="KAK8882335.1"/>
    <property type="molecule type" value="Genomic_DNA"/>
</dbReference>
<dbReference type="Proteomes" id="UP001470230">
    <property type="component" value="Unassembled WGS sequence"/>
</dbReference>
<accession>A0ABR2JWX5</accession>
<feature type="transmembrane region" description="Helical" evidence="1">
    <location>
        <begin position="86"/>
        <end position="104"/>
    </location>
</feature>
<keyword evidence="1" id="KW-0812">Transmembrane</keyword>
<keyword evidence="1" id="KW-0472">Membrane</keyword>
<keyword evidence="1" id="KW-1133">Transmembrane helix</keyword>
<reference evidence="2 3" key="1">
    <citation type="submission" date="2024-04" db="EMBL/GenBank/DDBJ databases">
        <title>Tritrichomonas musculus Genome.</title>
        <authorList>
            <person name="Alves-Ferreira E."/>
            <person name="Grigg M."/>
            <person name="Lorenzi H."/>
            <person name="Galac M."/>
        </authorList>
    </citation>
    <scope>NUCLEOTIDE SEQUENCE [LARGE SCALE GENOMIC DNA]</scope>
    <source>
        <strain evidence="2 3">EAF2021</strain>
    </source>
</reference>
<keyword evidence="3" id="KW-1185">Reference proteome</keyword>
<protein>
    <submittedName>
        <fullName evidence="2">Uncharacterized protein</fullName>
    </submittedName>
</protein>
<evidence type="ECO:0000313" key="3">
    <source>
        <dbReference type="Proteomes" id="UP001470230"/>
    </source>
</evidence>
<sequence length="153" mass="17531">MPFSVVYIVAGIIFIASYGTVSVRKNSFDTVYDYITKHRYETDNYYINRFSHNVYKIKNSTLESDITDAVHTYVDQRTEDSGSATLGGLCAWTLFSCFMVYLWFTRQRSPLQPNDIAQFNSATGEDASQLNQRILSSSLTQANIHHNWLQAVF</sequence>
<proteinExistence type="predicted"/>
<evidence type="ECO:0000256" key="1">
    <source>
        <dbReference type="SAM" id="Phobius"/>
    </source>
</evidence>
<comment type="caution">
    <text evidence="2">The sequence shown here is derived from an EMBL/GenBank/DDBJ whole genome shotgun (WGS) entry which is preliminary data.</text>
</comment>